<dbReference type="STRING" id="301148.B4135_0392"/>
<protein>
    <recommendedName>
        <fullName evidence="4">HTH gntR-type domain-containing protein</fullName>
    </recommendedName>
</protein>
<dbReference type="AlphaFoldDB" id="A0A150LK89"/>
<evidence type="ECO:0000256" key="2">
    <source>
        <dbReference type="ARBA" id="ARBA00023125"/>
    </source>
</evidence>
<dbReference type="RefSeq" id="WP_061569545.1">
    <property type="nucleotide sequence ID" value="NZ_JBAIZG010000059.1"/>
</dbReference>
<dbReference type="CDD" id="cd07377">
    <property type="entry name" value="WHTH_GntR"/>
    <property type="match status" value="1"/>
</dbReference>
<reference evidence="5 6" key="1">
    <citation type="submission" date="2016-01" db="EMBL/GenBank/DDBJ databases">
        <title>Draft Genome Sequences of Seven Thermophilic Sporeformers Isolated from Foods.</title>
        <authorList>
            <person name="Berendsen E.M."/>
            <person name="Wells-Bennik M.H."/>
            <person name="Krawcyk A.O."/>
            <person name="De Jong A."/>
            <person name="Holsappel S."/>
            <person name="Eijlander R.T."/>
            <person name="Kuipers O.P."/>
        </authorList>
    </citation>
    <scope>NUCLEOTIDE SEQUENCE [LARGE SCALE GENOMIC DNA]</scope>
    <source>
        <strain evidence="5 6">B4135</strain>
    </source>
</reference>
<dbReference type="GO" id="GO:0003700">
    <property type="term" value="F:DNA-binding transcription factor activity"/>
    <property type="evidence" value="ECO:0007669"/>
    <property type="project" value="InterPro"/>
</dbReference>
<dbReference type="PROSITE" id="PS50949">
    <property type="entry name" value="HTH_GNTR"/>
    <property type="match status" value="1"/>
</dbReference>
<dbReference type="Proteomes" id="UP000075683">
    <property type="component" value="Unassembled WGS sequence"/>
</dbReference>
<sequence>MDHPFESNQPIYQQIRRIIEDQILTGQLAEGDQAPSTNQLVQFYKINHLTVSKGVNRLVEEGILFKKRGIGMFVAQGAREKVIRKRKKEFLDNYIYGLVREAELLGISEEEIMAFIKQVKGRGKNDDARGI</sequence>
<evidence type="ECO:0000256" key="1">
    <source>
        <dbReference type="ARBA" id="ARBA00023015"/>
    </source>
</evidence>
<evidence type="ECO:0000259" key="4">
    <source>
        <dbReference type="PROSITE" id="PS50949"/>
    </source>
</evidence>
<dbReference type="EMBL" id="LQYT01000090">
    <property type="protein sequence ID" value="KYD12793.1"/>
    <property type="molecule type" value="Genomic_DNA"/>
</dbReference>
<dbReference type="GO" id="GO:0003677">
    <property type="term" value="F:DNA binding"/>
    <property type="evidence" value="ECO:0007669"/>
    <property type="project" value="UniProtKB-KW"/>
</dbReference>
<comment type="caution">
    <text evidence="5">The sequence shown here is derived from an EMBL/GenBank/DDBJ whole genome shotgun (WGS) entry which is preliminary data.</text>
</comment>
<organism evidence="5 6">
    <name type="scientific">Caldibacillus debilis</name>
    <dbReference type="NCBI Taxonomy" id="301148"/>
    <lineage>
        <taxon>Bacteria</taxon>
        <taxon>Bacillati</taxon>
        <taxon>Bacillota</taxon>
        <taxon>Bacilli</taxon>
        <taxon>Bacillales</taxon>
        <taxon>Bacillaceae</taxon>
        <taxon>Caldibacillus</taxon>
    </lineage>
</organism>
<dbReference type="PANTHER" id="PTHR38445:SF10">
    <property type="entry name" value="GNTR-FAMILY TRANSCRIPTIONAL REGULATOR"/>
    <property type="match status" value="1"/>
</dbReference>
<feature type="domain" description="HTH gntR-type" evidence="4">
    <location>
        <begin position="9"/>
        <end position="77"/>
    </location>
</feature>
<dbReference type="SMART" id="SM00345">
    <property type="entry name" value="HTH_GNTR"/>
    <property type="match status" value="1"/>
</dbReference>
<dbReference type="InterPro" id="IPR000524">
    <property type="entry name" value="Tscrpt_reg_HTH_GntR"/>
</dbReference>
<keyword evidence="3" id="KW-0804">Transcription</keyword>
<name>A0A150LK89_9BACI</name>
<accession>A0A150LK89</accession>
<dbReference type="Gene3D" id="1.10.287.100">
    <property type="match status" value="1"/>
</dbReference>
<dbReference type="OrthoDB" id="162505at2"/>
<evidence type="ECO:0000256" key="3">
    <source>
        <dbReference type="ARBA" id="ARBA00023163"/>
    </source>
</evidence>
<dbReference type="Gene3D" id="1.10.10.10">
    <property type="entry name" value="Winged helix-like DNA-binding domain superfamily/Winged helix DNA-binding domain"/>
    <property type="match status" value="1"/>
</dbReference>
<gene>
    <name evidence="5" type="ORF">B4135_0392</name>
</gene>
<evidence type="ECO:0000313" key="6">
    <source>
        <dbReference type="Proteomes" id="UP000075683"/>
    </source>
</evidence>
<evidence type="ECO:0000313" key="5">
    <source>
        <dbReference type="EMBL" id="KYD12793.1"/>
    </source>
</evidence>
<keyword evidence="2" id="KW-0238">DNA-binding</keyword>
<proteinExistence type="predicted"/>
<dbReference type="PANTHER" id="PTHR38445">
    <property type="entry name" value="HTH-TYPE TRANSCRIPTIONAL REPRESSOR YTRA"/>
    <property type="match status" value="1"/>
</dbReference>
<keyword evidence="1" id="KW-0805">Transcription regulation</keyword>
<dbReference type="Pfam" id="PF00392">
    <property type="entry name" value="GntR"/>
    <property type="match status" value="1"/>
</dbReference>
<dbReference type="PATRIC" id="fig|301148.3.peg.786"/>
<dbReference type="InterPro" id="IPR036390">
    <property type="entry name" value="WH_DNA-bd_sf"/>
</dbReference>
<dbReference type="SUPFAM" id="SSF46785">
    <property type="entry name" value="Winged helix' DNA-binding domain"/>
    <property type="match status" value="1"/>
</dbReference>
<dbReference type="InterPro" id="IPR036388">
    <property type="entry name" value="WH-like_DNA-bd_sf"/>
</dbReference>